<feature type="transmembrane region" description="Helical" evidence="2">
    <location>
        <begin position="7"/>
        <end position="36"/>
    </location>
</feature>
<protein>
    <submittedName>
        <fullName evidence="3">Uncharacterized protein</fullName>
    </submittedName>
</protein>
<keyword evidence="2" id="KW-0472">Membrane</keyword>
<dbReference type="GeneID" id="5029183"/>
<keyword evidence="1" id="KW-0175">Coiled coil</keyword>
<name>A0CYY4_PARTE</name>
<dbReference type="EMBL" id="CT868219">
    <property type="protein sequence ID" value="CAK76001.1"/>
    <property type="molecule type" value="Genomic_DNA"/>
</dbReference>
<dbReference type="KEGG" id="ptm:GSPATT00011602001"/>
<evidence type="ECO:0000313" key="4">
    <source>
        <dbReference type="Proteomes" id="UP000000600"/>
    </source>
</evidence>
<sequence length="372" mass="41886">MGRQWGYILFIFIVFNESTFLINNYMKFIIVVLFALAATTYASKTQDQILALLQTGTKASDAIDTVFGLLNDLKQSNIDAQFAADQKNETDEWVGAQTIEQFTKIKSLNQKLFSQAIENRANYEEVLKQTKNYLAWNEARRDEIARKIDALQDNQCFSNQLFVKSIKHNQEALEVIRLLKQDVAGYIINGDSFEFTQVKAQSVAEKLKQYSNLFQDHQIKSFLALANGQEEGASSGHGATLAEKVLGVLEGLESELSASLENLKQNEINASWELAGWVSLSEAEISSLEVEYERKQVFADRTATQIQAALAQQAKSKIILQESQDALDQAQADLESRRADYAEAKAKRQEENAILDEVIIMFKKQVASWSGR</sequence>
<evidence type="ECO:0000256" key="1">
    <source>
        <dbReference type="SAM" id="Coils"/>
    </source>
</evidence>
<dbReference type="AlphaFoldDB" id="A0CYY4"/>
<dbReference type="HOGENOM" id="CLU_802835_0_0_1"/>
<keyword evidence="4" id="KW-1185">Reference proteome</keyword>
<gene>
    <name evidence="3" type="ORF">GSPATT00011602001</name>
</gene>
<dbReference type="OMA" id="NNYMKFI"/>
<dbReference type="Proteomes" id="UP000000600">
    <property type="component" value="Unassembled WGS sequence"/>
</dbReference>
<dbReference type="OrthoDB" id="300207at2759"/>
<evidence type="ECO:0000313" key="3">
    <source>
        <dbReference type="EMBL" id="CAK76001.1"/>
    </source>
</evidence>
<dbReference type="InParanoid" id="A0CYY4"/>
<accession>A0CYY4</accession>
<keyword evidence="2" id="KW-0812">Transmembrane</keyword>
<organism evidence="3 4">
    <name type="scientific">Paramecium tetraurelia</name>
    <dbReference type="NCBI Taxonomy" id="5888"/>
    <lineage>
        <taxon>Eukaryota</taxon>
        <taxon>Sar</taxon>
        <taxon>Alveolata</taxon>
        <taxon>Ciliophora</taxon>
        <taxon>Intramacronucleata</taxon>
        <taxon>Oligohymenophorea</taxon>
        <taxon>Peniculida</taxon>
        <taxon>Parameciidae</taxon>
        <taxon>Paramecium</taxon>
    </lineage>
</organism>
<proteinExistence type="predicted"/>
<evidence type="ECO:0000256" key="2">
    <source>
        <dbReference type="SAM" id="Phobius"/>
    </source>
</evidence>
<feature type="coiled-coil region" evidence="1">
    <location>
        <begin position="320"/>
        <end position="347"/>
    </location>
</feature>
<reference evidence="3 4" key="1">
    <citation type="journal article" date="2006" name="Nature">
        <title>Global trends of whole-genome duplications revealed by the ciliate Paramecium tetraurelia.</title>
        <authorList>
            <consortium name="Genoscope"/>
            <person name="Aury J.-M."/>
            <person name="Jaillon O."/>
            <person name="Duret L."/>
            <person name="Noel B."/>
            <person name="Jubin C."/>
            <person name="Porcel B.M."/>
            <person name="Segurens B."/>
            <person name="Daubin V."/>
            <person name="Anthouard V."/>
            <person name="Aiach N."/>
            <person name="Arnaiz O."/>
            <person name="Billaut A."/>
            <person name="Beisson J."/>
            <person name="Blanc I."/>
            <person name="Bouhouche K."/>
            <person name="Camara F."/>
            <person name="Duharcourt S."/>
            <person name="Guigo R."/>
            <person name="Gogendeau D."/>
            <person name="Katinka M."/>
            <person name="Keller A.-M."/>
            <person name="Kissmehl R."/>
            <person name="Klotz C."/>
            <person name="Koll F."/>
            <person name="Le Moue A."/>
            <person name="Lepere C."/>
            <person name="Malinsky S."/>
            <person name="Nowacki M."/>
            <person name="Nowak J.K."/>
            <person name="Plattner H."/>
            <person name="Poulain J."/>
            <person name="Ruiz F."/>
            <person name="Serrano V."/>
            <person name="Zagulski M."/>
            <person name="Dessen P."/>
            <person name="Betermier M."/>
            <person name="Weissenbach J."/>
            <person name="Scarpelli C."/>
            <person name="Schachter V."/>
            <person name="Sperling L."/>
            <person name="Meyer E."/>
            <person name="Cohen J."/>
            <person name="Wincker P."/>
        </authorList>
    </citation>
    <scope>NUCLEOTIDE SEQUENCE [LARGE SCALE GENOMIC DNA]</scope>
    <source>
        <strain evidence="3 4">Stock d4-2</strain>
    </source>
</reference>
<keyword evidence="2" id="KW-1133">Transmembrane helix</keyword>
<dbReference type="RefSeq" id="XP_001443398.1">
    <property type="nucleotide sequence ID" value="XM_001443361.2"/>
</dbReference>
<dbReference type="eggNOG" id="ENOG502SP12">
    <property type="taxonomic scope" value="Eukaryota"/>
</dbReference>